<accession>A0A7S3N4P6</accession>
<proteinExistence type="predicted"/>
<organism evidence="1">
    <name type="scientific">Euplotes harpa</name>
    <dbReference type="NCBI Taxonomy" id="151035"/>
    <lineage>
        <taxon>Eukaryota</taxon>
        <taxon>Sar</taxon>
        <taxon>Alveolata</taxon>
        <taxon>Ciliophora</taxon>
        <taxon>Intramacronucleata</taxon>
        <taxon>Spirotrichea</taxon>
        <taxon>Hypotrichia</taxon>
        <taxon>Euplotida</taxon>
        <taxon>Euplotidae</taxon>
        <taxon>Euplotes</taxon>
    </lineage>
</organism>
<dbReference type="EMBL" id="HBII01012512">
    <property type="protein sequence ID" value="CAE0346402.1"/>
    <property type="molecule type" value="Transcribed_RNA"/>
</dbReference>
<protein>
    <submittedName>
        <fullName evidence="1">Uncharacterized protein</fullName>
    </submittedName>
</protein>
<name>A0A7S3N4P6_9SPIT</name>
<gene>
    <name evidence="1" type="ORF">EHAR0213_LOCUS5312</name>
</gene>
<dbReference type="AlphaFoldDB" id="A0A7S3N4P6"/>
<reference evidence="1" key="1">
    <citation type="submission" date="2021-01" db="EMBL/GenBank/DDBJ databases">
        <authorList>
            <person name="Corre E."/>
            <person name="Pelletier E."/>
            <person name="Niang G."/>
            <person name="Scheremetjew M."/>
            <person name="Finn R."/>
            <person name="Kale V."/>
            <person name="Holt S."/>
            <person name="Cochrane G."/>
            <person name="Meng A."/>
            <person name="Brown T."/>
            <person name="Cohen L."/>
        </authorList>
    </citation>
    <scope>NUCLEOTIDE SEQUENCE</scope>
    <source>
        <strain evidence="1">FSP1.4</strain>
    </source>
</reference>
<evidence type="ECO:0000313" key="1">
    <source>
        <dbReference type="EMBL" id="CAE0346402.1"/>
    </source>
</evidence>
<sequence length="185" mass="22126">MIKYCIKQIIENILPERMRILFKIVETGPKASHEEYKRLFELRKSIADFEVETKTYNDYDRMHYFTGVKPQVMLAVHRLNQITTGYKDKFKEEVHKLICVRNRILELQNLYRKEDSPDMYGLTAENIVNFMEYTKRLTYEKAYNIFNVYDIPVRNKTSVGHEGQNESLVMTDSDDEFEEIVEMKT</sequence>